<dbReference type="Proteomes" id="UP001482620">
    <property type="component" value="Unassembled WGS sequence"/>
</dbReference>
<evidence type="ECO:0000256" key="1">
    <source>
        <dbReference type="ARBA" id="ARBA00022737"/>
    </source>
</evidence>
<evidence type="ECO:0000313" key="4">
    <source>
        <dbReference type="Proteomes" id="UP001482620"/>
    </source>
</evidence>
<dbReference type="SMART" id="SM00094">
    <property type="entry name" value="TR_FER"/>
    <property type="match status" value="1"/>
</dbReference>
<dbReference type="SUPFAM" id="SSF53850">
    <property type="entry name" value="Periplasmic binding protein-like II"/>
    <property type="match status" value="1"/>
</dbReference>
<feature type="domain" description="Transferrin-like" evidence="2">
    <location>
        <begin position="1"/>
        <end position="195"/>
    </location>
</feature>
<accession>A0ABV0TL81</accession>
<gene>
    <name evidence="3" type="ORF">ILYODFUR_023349</name>
</gene>
<keyword evidence="4" id="KW-1185">Reference proteome</keyword>
<organism evidence="3 4">
    <name type="scientific">Ilyodon furcidens</name>
    <name type="common">goldbreast splitfin</name>
    <dbReference type="NCBI Taxonomy" id="33524"/>
    <lineage>
        <taxon>Eukaryota</taxon>
        <taxon>Metazoa</taxon>
        <taxon>Chordata</taxon>
        <taxon>Craniata</taxon>
        <taxon>Vertebrata</taxon>
        <taxon>Euteleostomi</taxon>
        <taxon>Actinopterygii</taxon>
        <taxon>Neopterygii</taxon>
        <taxon>Teleostei</taxon>
        <taxon>Neoteleostei</taxon>
        <taxon>Acanthomorphata</taxon>
        <taxon>Ovalentaria</taxon>
        <taxon>Atherinomorphae</taxon>
        <taxon>Cyprinodontiformes</taxon>
        <taxon>Goodeidae</taxon>
        <taxon>Ilyodon</taxon>
    </lineage>
</organism>
<dbReference type="PROSITE" id="PS51408">
    <property type="entry name" value="TRANSFERRIN_LIKE_4"/>
    <property type="match status" value="1"/>
</dbReference>
<name>A0ABV0TL81_9TELE</name>
<evidence type="ECO:0000313" key="3">
    <source>
        <dbReference type="EMBL" id="MEQ2233581.1"/>
    </source>
</evidence>
<dbReference type="PANTHER" id="PTHR11485">
    <property type="entry name" value="TRANSFERRIN"/>
    <property type="match status" value="1"/>
</dbReference>
<dbReference type="InterPro" id="IPR018195">
    <property type="entry name" value="Transferrin_Fe_BS"/>
</dbReference>
<dbReference type="PRINTS" id="PR00422">
    <property type="entry name" value="TRANSFERRIN"/>
</dbReference>
<sequence length="220" mass="23915">VGDFFKESCVPGANQDGFPKNLCGLCVGDSSGQNKCEKGKDLYDGYDGAFRCLVSGNGDVAFVKHSTVFQNTDGNSNENWAVDLLSKDFQLLCSQGTVAEVTQYRLCNLARVPSHAVMVRPDTNIHVIYGLLDRAQTYFSSDTGTGFKMFDSEGYSGTDLIFKDSTVRIVGVGDKKTYQEWLGQGYMNSLVDLECNSSSAVVSSAWLLLMALLSAMLTNV</sequence>
<keyword evidence="1" id="KW-0677">Repeat</keyword>
<comment type="caution">
    <text evidence="3">The sequence shown here is derived from an EMBL/GenBank/DDBJ whole genome shotgun (WGS) entry which is preliminary data.</text>
</comment>
<dbReference type="Gene3D" id="3.40.190.10">
    <property type="entry name" value="Periplasmic binding protein-like II"/>
    <property type="match status" value="1"/>
</dbReference>
<reference evidence="3 4" key="1">
    <citation type="submission" date="2021-06" db="EMBL/GenBank/DDBJ databases">
        <authorList>
            <person name="Palmer J.M."/>
        </authorList>
    </citation>
    <scope>NUCLEOTIDE SEQUENCE [LARGE SCALE GENOMIC DNA]</scope>
    <source>
        <strain evidence="4">if_2019</strain>
        <tissue evidence="3">Muscle</tissue>
    </source>
</reference>
<evidence type="ECO:0000259" key="2">
    <source>
        <dbReference type="PROSITE" id="PS51408"/>
    </source>
</evidence>
<feature type="non-terminal residue" evidence="3">
    <location>
        <position position="1"/>
    </location>
</feature>
<dbReference type="Pfam" id="PF00405">
    <property type="entry name" value="Transferrin"/>
    <property type="match status" value="1"/>
</dbReference>
<protein>
    <recommendedName>
        <fullName evidence="2">Transferrin-like domain-containing protein</fullName>
    </recommendedName>
</protein>
<dbReference type="PANTHER" id="PTHR11485:SF21">
    <property type="entry name" value="MELANOTRANSFERRIN"/>
    <property type="match status" value="1"/>
</dbReference>
<proteinExistence type="predicted"/>
<dbReference type="InterPro" id="IPR001156">
    <property type="entry name" value="Transferrin-like_dom"/>
</dbReference>
<dbReference type="PROSITE" id="PS00206">
    <property type="entry name" value="TRANSFERRIN_LIKE_2"/>
    <property type="match status" value="1"/>
</dbReference>
<dbReference type="EMBL" id="JAHRIQ010037422">
    <property type="protein sequence ID" value="MEQ2233581.1"/>
    <property type="molecule type" value="Genomic_DNA"/>
</dbReference>